<dbReference type="GO" id="GO:0008270">
    <property type="term" value="F:zinc ion binding"/>
    <property type="evidence" value="ECO:0007669"/>
    <property type="project" value="UniProtKB-KW"/>
</dbReference>
<reference evidence="6" key="1">
    <citation type="submission" date="2021-01" db="EMBL/GenBank/DDBJ databases">
        <authorList>
            <person name="Corre E."/>
            <person name="Pelletier E."/>
            <person name="Niang G."/>
            <person name="Scheremetjew M."/>
            <person name="Finn R."/>
            <person name="Kale V."/>
            <person name="Holt S."/>
            <person name="Cochrane G."/>
            <person name="Meng A."/>
            <person name="Brown T."/>
            <person name="Cohen L."/>
        </authorList>
    </citation>
    <scope>NUCLEOTIDE SEQUENCE</scope>
    <source>
        <strain evidence="6">NIES-381</strain>
    </source>
</reference>
<dbReference type="Gene3D" id="1.10.460.10">
    <property type="entry name" value="Topoisomerase I, domain 2"/>
    <property type="match status" value="1"/>
</dbReference>
<evidence type="ECO:0000256" key="2">
    <source>
        <dbReference type="ARBA" id="ARBA00023125"/>
    </source>
</evidence>
<dbReference type="InterPro" id="IPR013263">
    <property type="entry name" value="TopoI_Znr_bac"/>
</dbReference>
<keyword evidence="2" id="KW-0238">DNA-binding</keyword>
<feature type="compositionally biased region" description="Basic residues" evidence="4">
    <location>
        <begin position="484"/>
        <end position="513"/>
    </location>
</feature>
<dbReference type="SMART" id="SM00437">
    <property type="entry name" value="TOP1Ac"/>
    <property type="match status" value="1"/>
</dbReference>
<dbReference type="PROSITE" id="PS52039">
    <property type="entry name" value="TOPO_IA_2"/>
    <property type="match status" value="1"/>
</dbReference>
<dbReference type="GO" id="GO:0003917">
    <property type="term" value="F:DNA topoisomerase type I (single strand cut, ATP-independent) activity"/>
    <property type="evidence" value="ECO:0007669"/>
    <property type="project" value="InterPro"/>
</dbReference>
<dbReference type="PANTHER" id="PTHR42785">
    <property type="entry name" value="DNA TOPOISOMERASE, TYPE IA, CORE"/>
    <property type="match status" value="1"/>
</dbReference>
<dbReference type="Pfam" id="PF01396">
    <property type="entry name" value="Zn_ribbon_Top1"/>
    <property type="match status" value="2"/>
</dbReference>
<dbReference type="InterPro" id="IPR003602">
    <property type="entry name" value="Topo_IA_DNA-bd_dom"/>
</dbReference>
<dbReference type="SUPFAM" id="SSF57783">
    <property type="entry name" value="Zinc beta-ribbon"/>
    <property type="match status" value="3"/>
</dbReference>
<dbReference type="Gene3D" id="2.20.25.10">
    <property type="match status" value="1"/>
</dbReference>
<protein>
    <recommendedName>
        <fullName evidence="5">Topo IA-type catalytic domain-containing protein</fullName>
    </recommendedName>
</protein>
<dbReference type="InterPro" id="IPR013497">
    <property type="entry name" value="Topo_IA_cen"/>
</dbReference>
<feature type="region of interest" description="Disordered" evidence="4">
    <location>
        <begin position="484"/>
        <end position="520"/>
    </location>
</feature>
<evidence type="ECO:0000256" key="1">
    <source>
        <dbReference type="ARBA" id="ARBA00023029"/>
    </source>
</evidence>
<dbReference type="InterPro" id="IPR023405">
    <property type="entry name" value="Topo_IA_core_domain"/>
</dbReference>
<dbReference type="InterPro" id="IPR013825">
    <property type="entry name" value="Topo_IA_cen_sub2"/>
</dbReference>
<keyword evidence="1" id="KW-0799">Topoisomerase</keyword>
<dbReference type="InterPro" id="IPR000380">
    <property type="entry name" value="Topo_IA"/>
</dbReference>
<dbReference type="Pfam" id="PF01131">
    <property type="entry name" value="Topoisom_bac"/>
    <property type="match status" value="1"/>
</dbReference>
<evidence type="ECO:0000256" key="4">
    <source>
        <dbReference type="SAM" id="MobiDB-lite"/>
    </source>
</evidence>
<dbReference type="AlphaFoldDB" id="A0A7S1NKF3"/>
<dbReference type="GO" id="GO:0006265">
    <property type="term" value="P:DNA topological change"/>
    <property type="evidence" value="ECO:0007669"/>
    <property type="project" value="InterPro"/>
</dbReference>
<dbReference type="Gene3D" id="1.10.290.10">
    <property type="entry name" value="Topoisomerase I, domain 4"/>
    <property type="match status" value="1"/>
</dbReference>
<accession>A0A7S1NKF3</accession>
<proteinExistence type="predicted"/>
<dbReference type="PANTHER" id="PTHR42785:SF1">
    <property type="entry name" value="DNA TOPOISOMERASE"/>
    <property type="match status" value="1"/>
</dbReference>
<evidence type="ECO:0000313" key="6">
    <source>
        <dbReference type="EMBL" id="CAD9025490.1"/>
    </source>
</evidence>
<gene>
    <name evidence="6" type="ORF">EGYM00392_LOCUS36618</name>
</gene>
<organism evidence="6">
    <name type="scientific">Eutreptiella gymnastica</name>
    <dbReference type="NCBI Taxonomy" id="73025"/>
    <lineage>
        <taxon>Eukaryota</taxon>
        <taxon>Discoba</taxon>
        <taxon>Euglenozoa</taxon>
        <taxon>Euglenida</taxon>
        <taxon>Spirocuta</taxon>
        <taxon>Euglenophyceae</taxon>
        <taxon>Eutreptiales</taxon>
        <taxon>Eutreptiaceae</taxon>
        <taxon>Eutreptiella</taxon>
    </lineage>
</organism>
<feature type="domain" description="Topo IA-type catalytic" evidence="5">
    <location>
        <begin position="1"/>
        <end position="198"/>
    </location>
</feature>
<dbReference type="SUPFAM" id="SSF56712">
    <property type="entry name" value="Prokaryotic type I DNA topoisomerase"/>
    <property type="match status" value="1"/>
</dbReference>
<name>A0A7S1NKF3_9EUGL</name>
<evidence type="ECO:0000256" key="3">
    <source>
        <dbReference type="ARBA" id="ARBA00023235"/>
    </source>
</evidence>
<dbReference type="Gene3D" id="3.30.65.10">
    <property type="entry name" value="Bacterial Topoisomerase I, domain 1"/>
    <property type="match status" value="3"/>
</dbReference>
<dbReference type="Pfam" id="PF21372">
    <property type="entry name" value="Zn_ribbon_bTOP1"/>
    <property type="match status" value="1"/>
</dbReference>
<keyword evidence="3" id="KW-0413">Isomerase</keyword>
<sequence length="520" mass="57474">MDKSDSDERQLYGLIWRRFVACQMQPAKFLSTSLVAEATSGDDTFELRTNGRVMQFDGYLKVAVSGSKADRVLPGLAEGQRLGLVELLPTQQFTKPPARYNEASLVKELEARGIGRPSTYATVVTTIQERGYVEKHGRQFFAEKIGDVVTQRLEHSFTDLMDYGFTAGMEQDLDDIAAGNREWTAMLDAFFETLSTKIETAGRSEEEGGMKMGKPHMTSIKCPSCQRPMALRLAATGMFLGCSGYGSPDPCRTTMSLTPVDVLKNDIDTIPIDIRRCGTCSSMMDSYIVDQQRCLHVCADYPRCDVCSVEEGNFDVPGYSGSSVPCDKCTDGQLQLKTGRFGPYYGCNSCGNTRKVLKDGTPAPPKMDPVPFPELRCEKVDDTYVLRDGMNGLFLAASQFPKKREIRAPFVDELLPHKDEIDPKYSHLFSAPVTDPDGNRAVVKCDRTTKEHYIMGLVDGKSSGYSAHYDSTTGQWNWDAAVKKVAKPRAKKAPAKRSAKPRAKKAPAKRSTRKKADAAV</sequence>
<dbReference type="Gene3D" id="2.70.20.10">
    <property type="entry name" value="Topoisomerase I, domain 3"/>
    <property type="match status" value="1"/>
</dbReference>
<dbReference type="InterPro" id="IPR013826">
    <property type="entry name" value="Topo_IA_cen_sub3"/>
</dbReference>
<dbReference type="InterPro" id="IPR013498">
    <property type="entry name" value="Topo_IA_Znf"/>
</dbReference>
<dbReference type="PRINTS" id="PR00417">
    <property type="entry name" value="PRTPISMRASEI"/>
</dbReference>
<dbReference type="EMBL" id="HBGA01098089">
    <property type="protein sequence ID" value="CAD9025490.1"/>
    <property type="molecule type" value="Transcribed_RNA"/>
</dbReference>
<dbReference type="InterPro" id="IPR013824">
    <property type="entry name" value="Topo_IA_cen_sub1"/>
</dbReference>
<dbReference type="GO" id="GO:0005694">
    <property type="term" value="C:chromosome"/>
    <property type="evidence" value="ECO:0007669"/>
    <property type="project" value="InterPro"/>
</dbReference>
<dbReference type="InterPro" id="IPR049330">
    <property type="entry name" value="TOP1_Znf"/>
</dbReference>
<dbReference type="Pfam" id="PF08272">
    <property type="entry name" value="Zn_Ribbon_Topo"/>
    <property type="match status" value="2"/>
</dbReference>
<evidence type="ECO:0000259" key="5">
    <source>
        <dbReference type="PROSITE" id="PS52039"/>
    </source>
</evidence>
<dbReference type="GO" id="GO:0003677">
    <property type="term" value="F:DNA binding"/>
    <property type="evidence" value="ECO:0007669"/>
    <property type="project" value="UniProtKB-KW"/>
</dbReference>